<dbReference type="Proteomes" id="UP000049023">
    <property type="component" value="Unassembled WGS sequence"/>
</dbReference>
<reference evidence="2 3" key="1">
    <citation type="submission" date="2015-03" db="EMBL/GenBank/DDBJ databases">
        <authorList>
            <consortium name="Pathogen Informatics"/>
        </authorList>
    </citation>
    <scope>NUCLEOTIDE SEQUENCE [LARGE SCALE GENOMIC DNA]</scope>
    <source>
        <strain evidence="2 3">Bir 187</strain>
    </source>
</reference>
<gene>
    <name evidence="2" type="ORF">ERS027661_00379</name>
</gene>
<feature type="region of interest" description="Disordered" evidence="1">
    <location>
        <begin position="33"/>
        <end position="56"/>
    </location>
</feature>
<organism evidence="2 3">
    <name type="scientific">Mycobacterium tuberculosis</name>
    <dbReference type="NCBI Taxonomy" id="1773"/>
    <lineage>
        <taxon>Bacteria</taxon>
        <taxon>Bacillati</taxon>
        <taxon>Actinomycetota</taxon>
        <taxon>Actinomycetes</taxon>
        <taxon>Mycobacteriales</taxon>
        <taxon>Mycobacteriaceae</taxon>
        <taxon>Mycobacterium</taxon>
        <taxon>Mycobacterium tuberculosis complex</taxon>
    </lineage>
</organism>
<name>A0A654ZS98_MYCTX</name>
<protein>
    <submittedName>
        <fullName evidence="2">Uncharacterized protein</fullName>
    </submittedName>
</protein>
<accession>A0A654ZS98</accession>
<dbReference type="AlphaFoldDB" id="A0A654ZS98"/>
<sequence>MEPPTTAATSVMPSAASAATSACTWSRIEISGNLEPQGFPSRASELGPVEPRQPPSTLVATAHQRVVSIGALGPATPSHQPGVGWPGPAGPVMCESPVSACKTTTTLSRAGDNLPQRCTAIQTSSITAPLSSCSEPTSIRPISPSAGSVWVGTSEIVMSEFLRTPPRTAGRR</sequence>
<evidence type="ECO:0000313" key="3">
    <source>
        <dbReference type="Proteomes" id="UP000049023"/>
    </source>
</evidence>
<evidence type="ECO:0000256" key="1">
    <source>
        <dbReference type="SAM" id="MobiDB-lite"/>
    </source>
</evidence>
<proteinExistence type="predicted"/>
<evidence type="ECO:0000313" key="2">
    <source>
        <dbReference type="EMBL" id="CKQ97508.1"/>
    </source>
</evidence>
<dbReference type="EMBL" id="CNFU01000042">
    <property type="protein sequence ID" value="CKQ97508.1"/>
    <property type="molecule type" value="Genomic_DNA"/>
</dbReference>